<keyword evidence="3" id="KW-1185">Reference proteome</keyword>
<dbReference type="EMBL" id="JEMT01016216">
    <property type="protein sequence ID" value="EXX71179.1"/>
    <property type="molecule type" value="Genomic_DNA"/>
</dbReference>
<dbReference type="AlphaFoldDB" id="A0A015KU99"/>
<proteinExistence type="predicted"/>
<accession>A0A015KU99</accession>
<evidence type="ECO:0000256" key="1">
    <source>
        <dbReference type="SAM" id="Phobius"/>
    </source>
</evidence>
<reference evidence="2 3" key="1">
    <citation type="submission" date="2014-02" db="EMBL/GenBank/DDBJ databases">
        <title>Single nucleus genome sequencing reveals high similarity among nuclei of an endomycorrhizal fungus.</title>
        <authorList>
            <person name="Lin K."/>
            <person name="Geurts R."/>
            <person name="Zhang Z."/>
            <person name="Limpens E."/>
            <person name="Saunders D.G."/>
            <person name="Mu D."/>
            <person name="Pang E."/>
            <person name="Cao H."/>
            <person name="Cha H."/>
            <person name="Lin T."/>
            <person name="Zhou Q."/>
            <person name="Shang Y."/>
            <person name="Li Y."/>
            <person name="Ivanov S."/>
            <person name="Sharma T."/>
            <person name="Velzen R.V."/>
            <person name="Ruijter N.D."/>
            <person name="Aanen D.K."/>
            <person name="Win J."/>
            <person name="Kamoun S."/>
            <person name="Bisseling T."/>
            <person name="Huang S."/>
        </authorList>
    </citation>
    <scope>NUCLEOTIDE SEQUENCE [LARGE SCALE GENOMIC DNA]</scope>
    <source>
        <strain evidence="3">DAOM197198w</strain>
    </source>
</reference>
<keyword evidence="1" id="KW-0812">Transmembrane</keyword>
<organism evidence="2 3">
    <name type="scientific">Rhizophagus irregularis (strain DAOM 197198w)</name>
    <name type="common">Glomus intraradices</name>
    <dbReference type="NCBI Taxonomy" id="1432141"/>
    <lineage>
        <taxon>Eukaryota</taxon>
        <taxon>Fungi</taxon>
        <taxon>Fungi incertae sedis</taxon>
        <taxon>Mucoromycota</taxon>
        <taxon>Glomeromycotina</taxon>
        <taxon>Glomeromycetes</taxon>
        <taxon>Glomerales</taxon>
        <taxon>Glomeraceae</taxon>
        <taxon>Rhizophagus</taxon>
    </lineage>
</organism>
<sequence length="112" mass="13577">MNDKNNVVMSSYNTETKTGLPVKYLKYTKESLWEKFSYQFLNGVKRTSFMTFLQGKQYIYQENLGGLHEIFVEIKNFIEKNIQNNNLQEKLFQFTLFIYYKVYLFVFDLFLK</sequence>
<gene>
    <name evidence="2" type="ORF">RirG_080810</name>
</gene>
<evidence type="ECO:0000313" key="3">
    <source>
        <dbReference type="Proteomes" id="UP000022910"/>
    </source>
</evidence>
<keyword evidence="1" id="KW-0472">Membrane</keyword>
<comment type="caution">
    <text evidence="2">The sequence shown here is derived from an EMBL/GenBank/DDBJ whole genome shotgun (WGS) entry which is preliminary data.</text>
</comment>
<evidence type="ECO:0000313" key="2">
    <source>
        <dbReference type="EMBL" id="EXX71179.1"/>
    </source>
</evidence>
<feature type="transmembrane region" description="Helical" evidence="1">
    <location>
        <begin position="91"/>
        <end position="111"/>
    </location>
</feature>
<dbReference type="Proteomes" id="UP000022910">
    <property type="component" value="Unassembled WGS sequence"/>
</dbReference>
<name>A0A015KU99_RHIIW</name>
<keyword evidence="1" id="KW-1133">Transmembrane helix</keyword>
<protein>
    <submittedName>
        <fullName evidence="2">Uncharacterized protein</fullName>
    </submittedName>
</protein>
<dbReference type="HOGENOM" id="CLU_2147222_0_0_1"/>